<dbReference type="InterPro" id="IPR050111">
    <property type="entry name" value="C-type_lectin/snaclec_domain"/>
</dbReference>
<dbReference type="Gene3D" id="3.10.100.10">
    <property type="entry name" value="Mannose-Binding Protein A, subunit A"/>
    <property type="match status" value="1"/>
</dbReference>
<sequence>MNSWLLMVLLLGAATTEAAKNNETIPGGGVSCESPFQEVGGRCLYVDVYNTGSWDVMRSNCRSVGGDLAVLNDAEVYSALIRYIHGSGFPDLTYWIGATDEGHEGLWLWIDQEPVQLGTPYWANYGCDNNQMPTGEDNQNCAVLDSSYHLYFNDLNCNSNHYSVCEQ</sequence>
<gene>
    <name evidence="3" type="ORF">OTU49_004165</name>
</gene>
<protein>
    <recommendedName>
        <fullName evidence="2">C-type lectin domain-containing protein</fullName>
    </recommendedName>
</protein>
<feature type="chain" id="PRO_5043878203" description="C-type lectin domain-containing protein" evidence="1">
    <location>
        <begin position="19"/>
        <end position="167"/>
    </location>
</feature>
<accession>A0AAW0YNP5</accession>
<evidence type="ECO:0000259" key="2">
    <source>
        <dbReference type="PROSITE" id="PS50041"/>
    </source>
</evidence>
<dbReference type="Proteomes" id="UP001445076">
    <property type="component" value="Unassembled WGS sequence"/>
</dbReference>
<dbReference type="InterPro" id="IPR016187">
    <property type="entry name" value="CTDL_fold"/>
</dbReference>
<dbReference type="AlphaFoldDB" id="A0AAW0YNP5"/>
<dbReference type="SMART" id="SM00034">
    <property type="entry name" value="CLECT"/>
    <property type="match status" value="1"/>
</dbReference>
<dbReference type="PANTHER" id="PTHR22803">
    <property type="entry name" value="MANNOSE, PHOSPHOLIPASE, LECTIN RECEPTOR RELATED"/>
    <property type="match status" value="1"/>
</dbReference>
<keyword evidence="1" id="KW-0732">Signal</keyword>
<comment type="caution">
    <text evidence="3">The sequence shown here is derived from an EMBL/GenBank/DDBJ whole genome shotgun (WGS) entry which is preliminary data.</text>
</comment>
<dbReference type="InterPro" id="IPR001304">
    <property type="entry name" value="C-type_lectin-like"/>
</dbReference>
<evidence type="ECO:0000256" key="1">
    <source>
        <dbReference type="SAM" id="SignalP"/>
    </source>
</evidence>
<keyword evidence="4" id="KW-1185">Reference proteome</keyword>
<proteinExistence type="predicted"/>
<dbReference type="InterPro" id="IPR016186">
    <property type="entry name" value="C-type_lectin-like/link_sf"/>
</dbReference>
<reference evidence="3 4" key="1">
    <citation type="journal article" date="2024" name="BMC Genomics">
        <title>Genome assembly of redclaw crayfish (Cherax quadricarinatus) provides insights into its immune adaptation and hypoxia tolerance.</title>
        <authorList>
            <person name="Liu Z."/>
            <person name="Zheng J."/>
            <person name="Li H."/>
            <person name="Fang K."/>
            <person name="Wang S."/>
            <person name="He J."/>
            <person name="Zhou D."/>
            <person name="Weng S."/>
            <person name="Chi M."/>
            <person name="Gu Z."/>
            <person name="He J."/>
            <person name="Li F."/>
            <person name="Wang M."/>
        </authorList>
    </citation>
    <scope>NUCLEOTIDE SEQUENCE [LARGE SCALE GENOMIC DNA]</scope>
    <source>
        <strain evidence="3">ZL_2023a</strain>
    </source>
</reference>
<evidence type="ECO:0000313" key="4">
    <source>
        <dbReference type="Proteomes" id="UP001445076"/>
    </source>
</evidence>
<feature type="domain" description="C-type lectin" evidence="2">
    <location>
        <begin position="39"/>
        <end position="166"/>
    </location>
</feature>
<dbReference type="SUPFAM" id="SSF56436">
    <property type="entry name" value="C-type lectin-like"/>
    <property type="match status" value="1"/>
</dbReference>
<dbReference type="EMBL" id="JARKIK010000003">
    <property type="protein sequence ID" value="KAK8753379.1"/>
    <property type="molecule type" value="Genomic_DNA"/>
</dbReference>
<organism evidence="3 4">
    <name type="scientific">Cherax quadricarinatus</name>
    <name type="common">Australian red claw crayfish</name>
    <dbReference type="NCBI Taxonomy" id="27406"/>
    <lineage>
        <taxon>Eukaryota</taxon>
        <taxon>Metazoa</taxon>
        <taxon>Ecdysozoa</taxon>
        <taxon>Arthropoda</taxon>
        <taxon>Crustacea</taxon>
        <taxon>Multicrustacea</taxon>
        <taxon>Malacostraca</taxon>
        <taxon>Eumalacostraca</taxon>
        <taxon>Eucarida</taxon>
        <taxon>Decapoda</taxon>
        <taxon>Pleocyemata</taxon>
        <taxon>Astacidea</taxon>
        <taxon>Parastacoidea</taxon>
        <taxon>Parastacidae</taxon>
        <taxon>Cherax</taxon>
    </lineage>
</organism>
<evidence type="ECO:0000313" key="3">
    <source>
        <dbReference type="EMBL" id="KAK8753379.1"/>
    </source>
</evidence>
<dbReference type="PROSITE" id="PS50041">
    <property type="entry name" value="C_TYPE_LECTIN_2"/>
    <property type="match status" value="1"/>
</dbReference>
<dbReference type="Pfam" id="PF00059">
    <property type="entry name" value="Lectin_C"/>
    <property type="match status" value="1"/>
</dbReference>
<feature type="signal peptide" evidence="1">
    <location>
        <begin position="1"/>
        <end position="18"/>
    </location>
</feature>
<name>A0AAW0YNP5_CHEQU</name>